<dbReference type="AlphaFoldDB" id="A0A3M3DXF2"/>
<organism evidence="2 3">
    <name type="scientific">Pseudomonas corrugata</name>
    <dbReference type="NCBI Taxonomy" id="47879"/>
    <lineage>
        <taxon>Bacteria</taxon>
        <taxon>Pseudomonadati</taxon>
        <taxon>Pseudomonadota</taxon>
        <taxon>Gammaproteobacteria</taxon>
        <taxon>Pseudomonadales</taxon>
        <taxon>Pseudomonadaceae</taxon>
        <taxon>Pseudomonas</taxon>
    </lineage>
</organism>
<feature type="transmembrane region" description="Helical" evidence="1">
    <location>
        <begin position="170"/>
        <end position="191"/>
    </location>
</feature>
<accession>A0A3M3DXF2</accession>
<evidence type="ECO:0000313" key="2">
    <source>
        <dbReference type="EMBL" id="RMM41901.1"/>
    </source>
</evidence>
<feature type="transmembrane region" description="Helical" evidence="1">
    <location>
        <begin position="59"/>
        <end position="86"/>
    </location>
</feature>
<keyword evidence="1" id="KW-0812">Transmembrane</keyword>
<feature type="transmembrane region" description="Helical" evidence="1">
    <location>
        <begin position="203"/>
        <end position="224"/>
    </location>
</feature>
<reference evidence="2 3" key="1">
    <citation type="submission" date="2018-08" db="EMBL/GenBank/DDBJ databases">
        <title>Recombination of ecologically and evolutionarily significant loci maintains genetic cohesion in the Pseudomonas syringae species complex.</title>
        <authorList>
            <person name="Dillon M."/>
            <person name="Thakur S."/>
            <person name="Almeida R.N.D."/>
            <person name="Weir B.S."/>
            <person name="Guttman D.S."/>
        </authorList>
    </citation>
    <scope>NUCLEOTIDE SEQUENCE [LARGE SCALE GENOMIC DNA]</scope>
    <source>
        <strain evidence="2 3">NCPPB2445</strain>
    </source>
</reference>
<protein>
    <submittedName>
        <fullName evidence="2">Uncharacterized protein</fullName>
    </submittedName>
</protein>
<name>A0A3M3DXF2_9PSED</name>
<comment type="caution">
    <text evidence="2">The sequence shown here is derived from an EMBL/GenBank/DDBJ whole genome shotgun (WGS) entry which is preliminary data.</text>
</comment>
<keyword evidence="3" id="KW-1185">Reference proteome</keyword>
<dbReference type="EMBL" id="RBOJ01000108">
    <property type="protein sequence ID" value="RMM41901.1"/>
    <property type="molecule type" value="Genomic_DNA"/>
</dbReference>
<proteinExistence type="predicted"/>
<evidence type="ECO:0000256" key="1">
    <source>
        <dbReference type="SAM" id="Phobius"/>
    </source>
</evidence>
<feature type="transmembrane region" description="Helical" evidence="1">
    <location>
        <begin position="107"/>
        <end position="131"/>
    </location>
</feature>
<keyword evidence="1" id="KW-1133">Transmembrane helix</keyword>
<keyword evidence="1" id="KW-0472">Membrane</keyword>
<gene>
    <name evidence="2" type="ORF">ALQ77_03195</name>
</gene>
<sequence length="353" mass="39749">MPPPFHANAVLRHLPCKERIPFMNVATPEVNIFDSILLKTKKIIIFAWSSLSWSLPIKLIIGALLGALGGSSILGLLSEYATYFYAISYGVRPPIEGIPYLKASVTLINLAFLISGSLIYCLTILAFKIFAKLNNWTSYLVKWRPNSRIPRLLMTFNPDLSEYFKNKPWWLGWAAAIATGTIIYSIFFIIAYPQNLTKIRPDILNIAIISYSIFAAFAFITLIRPSTIKWIALITTAIYFSAWVVFLFNPNYYSNLLRLVGYGGGIPVTIELIDSTSSKNNLDKKLYLIIRSTEAFILLNDSTNQFIEIPKNQIKMIKHDTGGLDYLLPYLPTIDQQIQRSREAESTPADSGG</sequence>
<feature type="transmembrane region" description="Helical" evidence="1">
    <location>
        <begin position="230"/>
        <end position="248"/>
    </location>
</feature>
<dbReference type="Proteomes" id="UP000270661">
    <property type="component" value="Unassembled WGS sequence"/>
</dbReference>
<evidence type="ECO:0000313" key="3">
    <source>
        <dbReference type="Proteomes" id="UP000270661"/>
    </source>
</evidence>